<feature type="region of interest" description="Disordered" evidence="1">
    <location>
        <begin position="117"/>
        <end position="141"/>
    </location>
</feature>
<organism evidence="3 4">
    <name type="scientific">Tupaia chinensis</name>
    <name type="common">Chinese tree shrew</name>
    <name type="synonym">Tupaia belangeri chinensis</name>
    <dbReference type="NCBI Taxonomy" id="246437"/>
    <lineage>
        <taxon>Eukaryota</taxon>
        <taxon>Metazoa</taxon>
        <taxon>Chordata</taxon>
        <taxon>Craniata</taxon>
        <taxon>Vertebrata</taxon>
        <taxon>Euteleostomi</taxon>
        <taxon>Mammalia</taxon>
        <taxon>Eutheria</taxon>
        <taxon>Euarchontoglires</taxon>
        <taxon>Scandentia</taxon>
        <taxon>Tupaiidae</taxon>
        <taxon>Tupaia</taxon>
    </lineage>
</organism>
<evidence type="ECO:0000313" key="3">
    <source>
        <dbReference type="EMBL" id="ELW62338.1"/>
    </source>
</evidence>
<protein>
    <submittedName>
        <fullName evidence="3">Uncharacterized protein</fullName>
    </submittedName>
</protein>
<dbReference type="EMBL" id="KB320826">
    <property type="protein sequence ID" value="ELW62338.1"/>
    <property type="molecule type" value="Genomic_DNA"/>
</dbReference>
<feature type="chain" id="PRO_5003999427" evidence="2">
    <location>
        <begin position="20"/>
        <end position="168"/>
    </location>
</feature>
<keyword evidence="2" id="KW-0732">Signal</keyword>
<gene>
    <name evidence="3" type="ORF">TREES_T100021470</name>
</gene>
<sequence>MKIMPSGHLLILWTDLGLGRSTDSKQRLVASTVLGPLAPGCRGPGELLSNVPAEPPPPQSRSLGISTHTACSPERWHPHRAPVGGTCERPLSHGRAVLQATATQSLAVVAVAVFRKSSSSPRRRSERRVAQGPVPPQPVCTPDPITVELNVKVHVRGGDITTLSLKTS</sequence>
<feature type="signal peptide" evidence="2">
    <location>
        <begin position="1"/>
        <end position="19"/>
    </location>
</feature>
<keyword evidence="4" id="KW-1185">Reference proteome</keyword>
<evidence type="ECO:0000313" key="4">
    <source>
        <dbReference type="Proteomes" id="UP000011518"/>
    </source>
</evidence>
<dbReference type="InParanoid" id="L9KI16"/>
<evidence type="ECO:0000256" key="2">
    <source>
        <dbReference type="SAM" id="SignalP"/>
    </source>
</evidence>
<accession>L9KI16</accession>
<proteinExistence type="predicted"/>
<name>L9KI16_TUPCH</name>
<reference evidence="4" key="1">
    <citation type="submission" date="2012-07" db="EMBL/GenBank/DDBJ databases">
        <title>Genome of the Chinese tree shrew, a rising model animal genetically related to primates.</title>
        <authorList>
            <person name="Zhang G."/>
            <person name="Fan Y."/>
            <person name="Yao Y."/>
            <person name="Huang Z."/>
        </authorList>
    </citation>
    <scope>NUCLEOTIDE SEQUENCE [LARGE SCALE GENOMIC DNA]</scope>
</reference>
<dbReference type="AlphaFoldDB" id="L9KI16"/>
<evidence type="ECO:0000256" key="1">
    <source>
        <dbReference type="SAM" id="MobiDB-lite"/>
    </source>
</evidence>
<dbReference type="Proteomes" id="UP000011518">
    <property type="component" value="Unassembled WGS sequence"/>
</dbReference>
<reference evidence="4" key="2">
    <citation type="journal article" date="2013" name="Nat. Commun.">
        <title>Genome of the Chinese tree shrew.</title>
        <authorList>
            <person name="Fan Y."/>
            <person name="Huang Z.Y."/>
            <person name="Cao C.C."/>
            <person name="Chen C.S."/>
            <person name="Chen Y.X."/>
            <person name="Fan D.D."/>
            <person name="He J."/>
            <person name="Hou H.L."/>
            <person name="Hu L."/>
            <person name="Hu X.T."/>
            <person name="Jiang X.T."/>
            <person name="Lai R."/>
            <person name="Lang Y.S."/>
            <person name="Liang B."/>
            <person name="Liao S.G."/>
            <person name="Mu D."/>
            <person name="Ma Y.Y."/>
            <person name="Niu Y.Y."/>
            <person name="Sun X.Q."/>
            <person name="Xia J.Q."/>
            <person name="Xiao J."/>
            <person name="Xiong Z.Q."/>
            <person name="Xu L."/>
            <person name="Yang L."/>
            <person name="Zhang Y."/>
            <person name="Zhao W."/>
            <person name="Zhao X.D."/>
            <person name="Zheng Y.T."/>
            <person name="Zhou J.M."/>
            <person name="Zhu Y.B."/>
            <person name="Zhang G.J."/>
            <person name="Wang J."/>
            <person name="Yao Y.G."/>
        </authorList>
    </citation>
    <scope>NUCLEOTIDE SEQUENCE [LARGE SCALE GENOMIC DNA]</scope>
</reference>